<dbReference type="Pfam" id="PF01370">
    <property type="entry name" value="Epimerase"/>
    <property type="match status" value="1"/>
</dbReference>
<proteinExistence type="inferred from homology"/>
<keyword evidence="3" id="KW-0520">NAD</keyword>
<dbReference type="PANTHER" id="PTHR43103">
    <property type="entry name" value="NUCLEOSIDE-DIPHOSPHATE-SUGAR EPIMERASE"/>
    <property type="match status" value="1"/>
</dbReference>
<dbReference type="Proteomes" id="UP000502331">
    <property type="component" value="Chromosome"/>
</dbReference>
<keyword evidence="6" id="KW-1185">Reference proteome</keyword>
<comment type="similarity">
    <text evidence="1">Belongs to the NAD(P)-dependent epimerase/dehydratase family.</text>
</comment>
<dbReference type="SUPFAM" id="SSF51735">
    <property type="entry name" value="NAD(P)-binding Rossmann-fold domains"/>
    <property type="match status" value="1"/>
</dbReference>
<dbReference type="RefSeq" id="WP_172511909.1">
    <property type="nucleotide sequence ID" value="NZ_CP032549.1"/>
</dbReference>
<dbReference type="PANTHER" id="PTHR43103:SF5">
    <property type="entry name" value="4-EPIMERASE, PUTATIVE (AFU_ORTHOLOGUE AFUA_7G00360)-RELATED"/>
    <property type="match status" value="1"/>
</dbReference>
<accession>A0A6H0SJ61</accession>
<reference evidence="5 6" key="1">
    <citation type="submission" date="2018-09" db="EMBL/GenBank/DDBJ databases">
        <title>Glutamicibacter mishrai S5-52T (LMG 29155T = KCTC 39846T).</title>
        <authorList>
            <person name="Das S.K."/>
        </authorList>
    </citation>
    <scope>NUCLEOTIDE SEQUENCE [LARGE SCALE GENOMIC DNA]</scope>
    <source>
        <strain evidence="5 6">S5-52</strain>
    </source>
</reference>
<sequence>MSEKVIITGGSGRLGRAVVQGFAAAGHEVISLDRELPKQAVPGVDYRSIDLMDAEATHTAFKEISPQAVVSLAAMAVPFMAPEEVLLKTNSTIAHNVTSAAVESGATRVVLASSPSIMGYGSPGGWVPEKLPLDENETPRPWHAYGLSKYVAEQIAAMFAAKMGPSSPVKFASFRPCFVIAEEEWDGAPTQQGHTVAERLQDPKLSAPALFNYVDARDVADFLLLLLERFDRVENGSVFFVGAKDAMATRPLSEIIPEIYPELASLATGLTGDRPAFSIDKARETIGWEPKRSWRTELKTKI</sequence>
<evidence type="ECO:0000313" key="6">
    <source>
        <dbReference type="Proteomes" id="UP000502331"/>
    </source>
</evidence>
<dbReference type="InterPro" id="IPR001509">
    <property type="entry name" value="Epimerase_deHydtase"/>
</dbReference>
<feature type="domain" description="NAD-dependent epimerase/dehydratase" evidence="4">
    <location>
        <begin position="5"/>
        <end position="242"/>
    </location>
</feature>
<evidence type="ECO:0000313" key="5">
    <source>
        <dbReference type="EMBL" id="QIV87166.1"/>
    </source>
</evidence>
<dbReference type="AlphaFoldDB" id="A0A6H0SJ61"/>
<protein>
    <submittedName>
        <fullName evidence="5">NAD(P)-dependent oxidoreductase</fullName>
    </submittedName>
</protein>
<evidence type="ECO:0000256" key="1">
    <source>
        <dbReference type="ARBA" id="ARBA00007637"/>
    </source>
</evidence>
<evidence type="ECO:0000259" key="4">
    <source>
        <dbReference type="Pfam" id="PF01370"/>
    </source>
</evidence>
<dbReference type="Gene3D" id="3.40.50.720">
    <property type="entry name" value="NAD(P)-binding Rossmann-like Domain"/>
    <property type="match status" value="1"/>
</dbReference>
<evidence type="ECO:0000256" key="3">
    <source>
        <dbReference type="ARBA" id="ARBA00023027"/>
    </source>
</evidence>
<organism evidence="5 6">
    <name type="scientific">Glutamicibacter mishrai</name>
    <dbReference type="NCBI Taxonomy" id="1775880"/>
    <lineage>
        <taxon>Bacteria</taxon>
        <taxon>Bacillati</taxon>
        <taxon>Actinomycetota</taxon>
        <taxon>Actinomycetes</taxon>
        <taxon>Micrococcales</taxon>
        <taxon>Micrococcaceae</taxon>
        <taxon>Glutamicibacter</taxon>
    </lineage>
</organism>
<dbReference type="EMBL" id="CP032549">
    <property type="protein sequence ID" value="QIV87166.1"/>
    <property type="molecule type" value="Genomic_DNA"/>
</dbReference>
<dbReference type="InterPro" id="IPR036291">
    <property type="entry name" value="NAD(P)-bd_dom_sf"/>
</dbReference>
<keyword evidence="2" id="KW-0560">Oxidoreductase</keyword>
<gene>
    <name evidence="5" type="ORF">D3791_08495</name>
</gene>
<name>A0A6H0SJ61_9MICC</name>
<evidence type="ECO:0000256" key="2">
    <source>
        <dbReference type="ARBA" id="ARBA00023002"/>
    </source>
</evidence>
<dbReference type="GO" id="GO:0016491">
    <property type="term" value="F:oxidoreductase activity"/>
    <property type="evidence" value="ECO:0007669"/>
    <property type="project" value="UniProtKB-KW"/>
</dbReference>